<reference evidence="1 2" key="1">
    <citation type="submission" date="2014-04" db="EMBL/GenBank/DDBJ databases">
        <title>Genome evolution of avian class.</title>
        <authorList>
            <person name="Zhang G."/>
            <person name="Li C."/>
        </authorList>
    </citation>
    <scope>NUCLEOTIDE SEQUENCE [LARGE SCALE GENOMIC DNA]</scope>
    <source>
        <strain evidence="1">BGI_Z169</strain>
    </source>
</reference>
<sequence length="55" mass="6467">NGFKLNQGRFRLDLRKKFFTLRVVKHWNRLPREVVEAPSLEAFKARLDGALSNLI</sequence>
<protein>
    <recommendedName>
        <fullName evidence="3">Nidogen G2 beta-barrel domain-containing protein</fullName>
    </recommendedName>
</protein>
<accession>A0A091IQI6</accession>
<feature type="non-terminal residue" evidence="1">
    <location>
        <position position="1"/>
    </location>
</feature>
<dbReference type="Proteomes" id="UP000053119">
    <property type="component" value="Unassembled WGS sequence"/>
</dbReference>
<dbReference type="EMBL" id="KK500856">
    <property type="protein sequence ID" value="KFP10929.1"/>
    <property type="molecule type" value="Genomic_DNA"/>
</dbReference>
<evidence type="ECO:0008006" key="3">
    <source>
        <dbReference type="Google" id="ProtNLM"/>
    </source>
</evidence>
<evidence type="ECO:0000313" key="1">
    <source>
        <dbReference type="EMBL" id="KFP10929.1"/>
    </source>
</evidence>
<name>A0A091IQI6_EGRGA</name>
<dbReference type="AlphaFoldDB" id="A0A091IQI6"/>
<keyword evidence="2" id="KW-1185">Reference proteome</keyword>
<proteinExistence type="predicted"/>
<evidence type="ECO:0000313" key="2">
    <source>
        <dbReference type="Proteomes" id="UP000053119"/>
    </source>
</evidence>
<gene>
    <name evidence="1" type="ORF">Z169_06208</name>
</gene>
<feature type="non-terminal residue" evidence="1">
    <location>
        <position position="55"/>
    </location>
</feature>
<organism evidence="1 2">
    <name type="scientific">Egretta garzetta</name>
    <name type="common">Little egret</name>
    <dbReference type="NCBI Taxonomy" id="188379"/>
    <lineage>
        <taxon>Eukaryota</taxon>
        <taxon>Metazoa</taxon>
        <taxon>Chordata</taxon>
        <taxon>Craniata</taxon>
        <taxon>Vertebrata</taxon>
        <taxon>Euteleostomi</taxon>
        <taxon>Archelosauria</taxon>
        <taxon>Archosauria</taxon>
        <taxon>Dinosauria</taxon>
        <taxon>Saurischia</taxon>
        <taxon>Theropoda</taxon>
        <taxon>Coelurosauria</taxon>
        <taxon>Aves</taxon>
        <taxon>Neognathae</taxon>
        <taxon>Neoaves</taxon>
        <taxon>Aequornithes</taxon>
        <taxon>Pelecaniformes</taxon>
        <taxon>Ardeidae</taxon>
        <taxon>Egretta</taxon>
    </lineage>
</organism>